<dbReference type="InterPro" id="IPR036909">
    <property type="entry name" value="Cyt_c-like_dom_sf"/>
</dbReference>
<reference evidence="2" key="1">
    <citation type="submission" date="2022-06" db="EMBL/GenBank/DDBJ databases">
        <title>Sphingomonas sp. nov. isolated from rhizosphere soil of tomato.</title>
        <authorList>
            <person name="Dong H."/>
            <person name="Gao R."/>
        </authorList>
    </citation>
    <scope>NUCLEOTIDE SEQUENCE</scope>
    <source>
        <strain evidence="2">MMSM24</strain>
    </source>
</reference>
<dbReference type="EMBL" id="JANFAV010000004">
    <property type="protein sequence ID" value="MCW6534889.1"/>
    <property type="molecule type" value="Genomic_DNA"/>
</dbReference>
<accession>A0AA42CQ36</accession>
<dbReference type="SUPFAM" id="SSF46626">
    <property type="entry name" value="Cytochrome c"/>
    <property type="match status" value="1"/>
</dbReference>
<dbReference type="GO" id="GO:0009055">
    <property type="term" value="F:electron transfer activity"/>
    <property type="evidence" value="ECO:0007669"/>
    <property type="project" value="InterPro"/>
</dbReference>
<keyword evidence="1" id="KW-0732">Signal</keyword>
<evidence type="ECO:0000313" key="2">
    <source>
        <dbReference type="EMBL" id="MCW6534889.1"/>
    </source>
</evidence>
<gene>
    <name evidence="2" type="ORF">NEE01_08840</name>
</gene>
<dbReference type="Gene3D" id="1.10.760.10">
    <property type="entry name" value="Cytochrome c-like domain"/>
    <property type="match status" value="1"/>
</dbReference>
<proteinExistence type="predicted"/>
<evidence type="ECO:0000256" key="1">
    <source>
        <dbReference type="SAM" id="SignalP"/>
    </source>
</evidence>
<dbReference type="RefSeq" id="WP_265268682.1">
    <property type="nucleotide sequence ID" value="NZ_JANFAU010000004.1"/>
</dbReference>
<sequence>MRGARIALAALAIGALAACSGAVREPASDNGQQAKFAALRSTSIALPEDDQTFGEGAAVAPLNAHCLACHSTSMILYQPQLSKAQWQAIVDKMRDAYGAPVPADQAPAIVDALVALQAKHADGR</sequence>
<comment type="caution">
    <text evidence="2">The sequence shown here is derived from an EMBL/GenBank/DDBJ whole genome shotgun (WGS) entry which is preliminary data.</text>
</comment>
<organism evidence="2 3">
    <name type="scientific">Sphingomonas lycopersici</name>
    <dbReference type="NCBI Taxonomy" id="2951807"/>
    <lineage>
        <taxon>Bacteria</taxon>
        <taxon>Pseudomonadati</taxon>
        <taxon>Pseudomonadota</taxon>
        <taxon>Alphaproteobacteria</taxon>
        <taxon>Sphingomonadales</taxon>
        <taxon>Sphingomonadaceae</taxon>
        <taxon>Sphingomonas</taxon>
    </lineage>
</organism>
<dbReference type="AlphaFoldDB" id="A0AA42CQ36"/>
<dbReference type="GO" id="GO:0020037">
    <property type="term" value="F:heme binding"/>
    <property type="evidence" value="ECO:0007669"/>
    <property type="project" value="InterPro"/>
</dbReference>
<feature type="chain" id="PRO_5041355684" evidence="1">
    <location>
        <begin position="18"/>
        <end position="124"/>
    </location>
</feature>
<feature type="signal peptide" evidence="1">
    <location>
        <begin position="1"/>
        <end position="17"/>
    </location>
</feature>
<dbReference type="PROSITE" id="PS51257">
    <property type="entry name" value="PROKAR_LIPOPROTEIN"/>
    <property type="match status" value="1"/>
</dbReference>
<dbReference type="Proteomes" id="UP001165565">
    <property type="component" value="Unassembled WGS sequence"/>
</dbReference>
<protein>
    <submittedName>
        <fullName evidence="2">Cytochrome c</fullName>
    </submittedName>
</protein>
<keyword evidence="3" id="KW-1185">Reference proteome</keyword>
<name>A0AA42CQ36_9SPHN</name>
<evidence type="ECO:0000313" key="3">
    <source>
        <dbReference type="Proteomes" id="UP001165565"/>
    </source>
</evidence>